<name>A0AA42DPW0_9FIRM</name>
<accession>A0AA42DPW0</accession>
<reference evidence="1" key="1">
    <citation type="journal article" date="2023" name="Int. J. Syst. Evol. Microbiol.">
        <title>&lt;i&gt;Holtiella tumoricola&lt;/i&gt; gen. nov. sp. nov., isolated from a human clinical sample.</title>
        <authorList>
            <person name="Allen-Vercoe E."/>
            <person name="Daigneault M.C."/>
            <person name="Vancuren S.J."/>
            <person name="Cochrane K."/>
            <person name="O'Neal L.L."/>
            <person name="Sankaranarayanan K."/>
            <person name="Lawson P.A."/>
        </authorList>
    </citation>
    <scope>NUCLEOTIDE SEQUENCE</scope>
    <source>
        <strain evidence="1">CC70A</strain>
    </source>
</reference>
<dbReference type="EMBL" id="JAQIFT010000058">
    <property type="protein sequence ID" value="MDA3733000.1"/>
    <property type="molecule type" value="Genomic_DNA"/>
</dbReference>
<protein>
    <submittedName>
        <fullName evidence="1">Uncharacterized protein</fullName>
    </submittedName>
</protein>
<evidence type="ECO:0000313" key="2">
    <source>
        <dbReference type="Proteomes" id="UP001169242"/>
    </source>
</evidence>
<dbReference type="RefSeq" id="WP_271012941.1">
    <property type="nucleotide sequence ID" value="NZ_JAQIFT010000058.1"/>
</dbReference>
<evidence type="ECO:0000313" key="1">
    <source>
        <dbReference type="EMBL" id="MDA3733000.1"/>
    </source>
</evidence>
<comment type="caution">
    <text evidence="1">The sequence shown here is derived from an EMBL/GenBank/DDBJ whole genome shotgun (WGS) entry which is preliminary data.</text>
</comment>
<sequence length="166" mass="19147">MEHHVEISDLTYYAPDYDLEGLIRVADNVEAAFVLMEYDDLEGKYCRNRYDVIEPHMNIATIIKGVDRYLAQGEENALLVSFAVDDGKQLIVFDGREQNYKGIDLGDLELGENLIYGLLIRLEDEAYRFEEVLYQDGGLKKQSWAEKVYDAGELTYLLADFIQQFI</sequence>
<proteinExistence type="predicted"/>
<dbReference type="Proteomes" id="UP001169242">
    <property type="component" value="Unassembled WGS sequence"/>
</dbReference>
<organism evidence="1 2">
    <name type="scientific">Holtiella tumoricola</name>
    <dbReference type="NCBI Taxonomy" id="3018743"/>
    <lineage>
        <taxon>Bacteria</taxon>
        <taxon>Bacillati</taxon>
        <taxon>Bacillota</taxon>
        <taxon>Clostridia</taxon>
        <taxon>Lachnospirales</taxon>
        <taxon>Cellulosilyticaceae</taxon>
        <taxon>Holtiella</taxon>
    </lineage>
</organism>
<gene>
    <name evidence="1" type="ORF">PBV87_16100</name>
</gene>
<dbReference type="AlphaFoldDB" id="A0AA42DPW0"/>
<keyword evidence="2" id="KW-1185">Reference proteome</keyword>